<dbReference type="PANTHER" id="PTHR24422:SF10">
    <property type="entry name" value="CHEMOTAXIS PROTEIN METHYLTRANSFERASE 2"/>
    <property type="match status" value="1"/>
</dbReference>
<dbReference type="Gene3D" id="1.10.287.950">
    <property type="entry name" value="Methyl-accepting chemotaxis protein"/>
    <property type="match status" value="1"/>
</dbReference>
<dbReference type="InterPro" id="IPR001610">
    <property type="entry name" value="PAC"/>
</dbReference>
<dbReference type="SMART" id="SM00283">
    <property type="entry name" value="MA"/>
    <property type="match status" value="1"/>
</dbReference>
<feature type="domain" description="PAC" evidence="4">
    <location>
        <begin position="205"/>
        <end position="257"/>
    </location>
</feature>
<evidence type="ECO:0000259" key="4">
    <source>
        <dbReference type="PROSITE" id="PS50113"/>
    </source>
</evidence>
<dbReference type="CDD" id="cd00130">
    <property type="entry name" value="PAS"/>
    <property type="match status" value="2"/>
</dbReference>
<accession>V4Q8F0</accession>
<dbReference type="GO" id="GO:0004888">
    <property type="term" value="F:transmembrane signaling receptor activity"/>
    <property type="evidence" value="ECO:0007669"/>
    <property type="project" value="InterPro"/>
</dbReference>
<name>V4Q8F0_9CAUL</name>
<feature type="domain" description="PAS" evidence="3">
    <location>
        <begin position="7"/>
        <end position="55"/>
    </location>
</feature>
<keyword evidence="1" id="KW-0807">Transducer</keyword>
<dbReference type="NCBIfam" id="TIGR00229">
    <property type="entry name" value="sensory_box"/>
    <property type="match status" value="2"/>
</dbReference>
<feature type="domain" description="Methyl-accepting transducer" evidence="2">
    <location>
        <begin position="258"/>
        <end position="494"/>
    </location>
</feature>
<dbReference type="SUPFAM" id="SSF55785">
    <property type="entry name" value="PYP-like sensor domain (PAS domain)"/>
    <property type="match status" value="2"/>
</dbReference>
<dbReference type="Pfam" id="PF13426">
    <property type="entry name" value="PAS_9"/>
    <property type="match status" value="1"/>
</dbReference>
<evidence type="ECO:0000313" key="6">
    <source>
        <dbReference type="Proteomes" id="UP000017837"/>
    </source>
</evidence>
<dbReference type="InterPro" id="IPR050903">
    <property type="entry name" value="Bact_Chemotaxis_MeTrfase"/>
</dbReference>
<dbReference type="GO" id="GO:0006935">
    <property type="term" value="P:chemotaxis"/>
    <property type="evidence" value="ECO:0007669"/>
    <property type="project" value="InterPro"/>
</dbReference>
<evidence type="ECO:0000259" key="3">
    <source>
        <dbReference type="PROSITE" id="PS50112"/>
    </source>
</evidence>
<dbReference type="RefSeq" id="WP_018081410.1">
    <property type="nucleotide sequence ID" value="NZ_AQWM01000005.1"/>
</dbReference>
<dbReference type="EMBL" id="AWGB01000005">
    <property type="protein sequence ID" value="ESQ94095.1"/>
    <property type="molecule type" value="Genomic_DNA"/>
</dbReference>
<evidence type="ECO:0008006" key="7">
    <source>
        <dbReference type="Google" id="ProtNLM"/>
    </source>
</evidence>
<evidence type="ECO:0000256" key="1">
    <source>
        <dbReference type="PROSITE-ProRule" id="PRU00284"/>
    </source>
</evidence>
<dbReference type="PROSITE" id="PS50113">
    <property type="entry name" value="PAC"/>
    <property type="match status" value="2"/>
</dbReference>
<dbReference type="InterPro" id="IPR013655">
    <property type="entry name" value="PAS_fold_3"/>
</dbReference>
<keyword evidence="6" id="KW-1185">Reference proteome</keyword>
<dbReference type="InterPro" id="IPR004090">
    <property type="entry name" value="Chemotax_Me-accpt_rcpt"/>
</dbReference>
<dbReference type="STRING" id="1121022.GCA_000376105_01743"/>
<protein>
    <recommendedName>
        <fullName evidence="7">Chemotaxis protein</fullName>
    </recommendedName>
</protein>
<dbReference type="InterPro" id="IPR035965">
    <property type="entry name" value="PAS-like_dom_sf"/>
</dbReference>
<dbReference type="PRINTS" id="PR00260">
    <property type="entry name" value="CHEMTRNSDUCR"/>
</dbReference>
<dbReference type="InterPro" id="IPR000014">
    <property type="entry name" value="PAS"/>
</dbReference>
<dbReference type="PATRIC" id="fig|1121022.4.peg.619"/>
<dbReference type="InterPro" id="IPR000700">
    <property type="entry name" value="PAS-assoc_C"/>
</dbReference>
<sequence>MFFSKQAATDVKGIVAALSASQAVIEFTPKGEILTANANFLEAMGYRLDEIAGKSHNLFCDKAYAASDDYRRFWSDLNEGRFQSSVFKRFGKDGKVVWLQATYNPIRDMTGRVIKVIKFASDITAAKMTEIDQRGKIDALQRSQAVIEFTPQGEVIAANENFLNVLGYRIDEIRGRPHSQLCEPAYAASADYRRFWDDLRAGKFQAAEYKRIGKGGREVYIQATYNPILDDTGTVVKVVKFAIDTTEAVRKRMRNENLGNTINSDLGSVMTQMTEATQMTSSATTASSETGAIINSVAAASEELSQSVREISNSMGNARNSVQGVFRHAENANQSAASLDKSAAAMNNIVTLIQNIAGQINLLALNATIESARAGEAGKGFAVVASEVKNLANQAAASTKTIAAEIATMQSVTGEVVEALTLISTSMNDVLDNVTSVAGAIEQQDAVTNEITANMQSAVSAIGQINDSLGHINHTFQNVAEASEKVKADVEVLVA</sequence>
<dbReference type="SMART" id="SM00086">
    <property type="entry name" value="PAC"/>
    <property type="match status" value="2"/>
</dbReference>
<dbReference type="PROSITE" id="PS50111">
    <property type="entry name" value="CHEMOTAXIS_TRANSDUC_2"/>
    <property type="match status" value="1"/>
</dbReference>
<evidence type="ECO:0000259" key="2">
    <source>
        <dbReference type="PROSITE" id="PS50111"/>
    </source>
</evidence>
<dbReference type="Gene3D" id="3.30.450.20">
    <property type="entry name" value="PAS domain"/>
    <property type="match status" value="2"/>
</dbReference>
<dbReference type="PROSITE" id="PS50112">
    <property type="entry name" value="PAS"/>
    <property type="match status" value="1"/>
</dbReference>
<dbReference type="GO" id="GO:0007165">
    <property type="term" value="P:signal transduction"/>
    <property type="evidence" value="ECO:0007669"/>
    <property type="project" value="UniProtKB-KW"/>
</dbReference>
<evidence type="ECO:0000313" key="5">
    <source>
        <dbReference type="EMBL" id="ESQ94095.1"/>
    </source>
</evidence>
<proteinExistence type="predicted"/>
<gene>
    <name evidence="5" type="ORF">ABENE_03120</name>
</gene>
<dbReference type="GO" id="GO:0016020">
    <property type="term" value="C:membrane"/>
    <property type="evidence" value="ECO:0007669"/>
    <property type="project" value="InterPro"/>
</dbReference>
<reference evidence="5 6" key="1">
    <citation type="journal article" date="2014" name="Nature">
        <title>Sequential evolution of bacterial morphology by co-option of a developmental regulator.</title>
        <authorList>
            <person name="Jiang C."/>
            <person name="Brown P.J."/>
            <person name="Ducret A."/>
            <person name="Brun Y.V."/>
        </authorList>
    </citation>
    <scope>NUCLEOTIDE SEQUENCE [LARGE SCALE GENOMIC DNA]</scope>
    <source>
        <strain evidence="5 6">DSM 16100</strain>
    </source>
</reference>
<dbReference type="eggNOG" id="COG0840">
    <property type="taxonomic scope" value="Bacteria"/>
</dbReference>
<dbReference type="Pfam" id="PF08447">
    <property type="entry name" value="PAS_3"/>
    <property type="match status" value="1"/>
</dbReference>
<dbReference type="Proteomes" id="UP000017837">
    <property type="component" value="Unassembled WGS sequence"/>
</dbReference>
<dbReference type="Pfam" id="PF00015">
    <property type="entry name" value="MCPsignal"/>
    <property type="match status" value="1"/>
</dbReference>
<dbReference type="InterPro" id="IPR004089">
    <property type="entry name" value="MCPsignal_dom"/>
</dbReference>
<feature type="domain" description="PAC" evidence="4">
    <location>
        <begin position="80"/>
        <end position="135"/>
    </location>
</feature>
<dbReference type="AlphaFoldDB" id="V4Q8F0"/>
<organism evidence="5 6">
    <name type="scientific">Asticcacaulis benevestitus DSM 16100 = ATCC BAA-896</name>
    <dbReference type="NCBI Taxonomy" id="1121022"/>
    <lineage>
        <taxon>Bacteria</taxon>
        <taxon>Pseudomonadati</taxon>
        <taxon>Pseudomonadota</taxon>
        <taxon>Alphaproteobacteria</taxon>
        <taxon>Caulobacterales</taxon>
        <taxon>Caulobacteraceae</taxon>
        <taxon>Asticcacaulis</taxon>
    </lineage>
</organism>
<dbReference type="SUPFAM" id="SSF58104">
    <property type="entry name" value="Methyl-accepting chemotaxis protein (MCP) signaling domain"/>
    <property type="match status" value="1"/>
</dbReference>
<dbReference type="OrthoDB" id="9765776at2"/>
<comment type="caution">
    <text evidence="5">The sequence shown here is derived from an EMBL/GenBank/DDBJ whole genome shotgun (WGS) entry which is preliminary data.</text>
</comment>
<dbReference type="PANTHER" id="PTHR24422">
    <property type="entry name" value="CHEMOTAXIS PROTEIN METHYLTRANSFERASE"/>
    <property type="match status" value="1"/>
</dbReference>